<dbReference type="InterPro" id="IPR019734">
    <property type="entry name" value="TPR_rpt"/>
</dbReference>
<feature type="repeat" description="WD" evidence="3">
    <location>
        <begin position="1602"/>
        <end position="1634"/>
    </location>
</feature>
<sequence length="1827" mass="204362">MDADEFNVDVNNERSLKQLAWGIEASVGQFKLILARCNYRSLRLHLIKRLRDICQVEIRVLVLKESARTLYTAIREESGDDVQALMVLGLESVRNLEQMLISANQVREEFRNHFPFPVVLWIDDEVHKQFMQFAPDLESWGTTKIFPIAPNELMEFLQETAEQFLTGDFSLTLEKYSEIKLAWQDLQNSGQVLEPGVKARIEYLLGFTEFVDNHLDTTLEYYQQSLAFWQQVNDLVWQGKVLSNITFCYYEKARQQERNSPQNVETLPLRVRHSPAEGNPPAALDSHATSLQRDKTEDSDWQETRNYLQQCLQVLESAQRSDLIANLLDKFGKILRELQDWEELKKLAQRALLIHEAEGDLLRVSQDYGFLAEVALANQKWQEAKTLAEKALEVLSTNPSAISNRQEFLFLLAKAQQNLGEEQAAINNLKTAIQIGVSDSKPELYLSLLRNLRSLYLKQKQYLEAFQIKQEGLSVEQQFGLRAFIGAGRLQATRHANLSKIVEKLPATSLQENIAPEISASGRLLDVERLIERIGRPDYKLIVIHGQSGVGKSSLVNAGLVPGLKKKAIGIQDNLVVPIRVYTNWMDELGRQIKEALQEMGRWGDGEAETSALETQAQVSEVETPDSRTTLLKELRECETYNLRPVLIFDQFEEFFFVDIEPQQRWLFFEFLKDCLNILSVNIVLSLREDYLHYLLKFNRFRDSSMIQIDILSENVLYELGNFSRDDAQSIIQQLTERANFHLEPALIAELVRDLARELGEVRPIELQVVGAQLQAENIRTLAKYQECGTKEELVKRYLNEVVQDCGEENQQTAEFVLYLLTDEKGTRPLKTHAELERDLQVLAADLSKDASKLDLILEIFVESGLVVLLKENPANRYQLVHDYLAEFIRHQQEPKLSQVMAELEQERKQRLQTEEQLKQTEQAKQILTKANQKAQQRIRVGSGVLIASFVVAGIVTLQAFGLVGKAQKSAILERQGVAAEKLFQIQQIEALLLALNAGQDLDNLINKENEPAEYPAASPVLALQTIVDNIHEQNQLKGHTGSVNSASFSPDGKRILTASEDNTTRLWDISGKQLVELKGHKGSINSASFSPDGKRILTASDDQTARVWDSAGKQLAELKGHKGSVVSASFSPDGKRILTVSSDNTARVWDSVGKPLAELKGHTGPVNSASFSPDGKRILTVSSDKTARLWDSAGKPLAELKGDTVPVNRASFSPDGKRILTGSDDTVRLWDTSGKQIAQLKGHTSSVISASFSPDGKRILTASDDTVRLWDTSGKQIAQIKGNTSSVISASFSPDGKRILTASDDMARLWNLSGKQIAQLKWPSGSIYSTSFSPDGKRILTVSSDNTARLWDMSEQIPEKEDIYSNFANYKRDGKRIFAASSDSAPVWDSAGKQLAELKEDTSAVNTASFSPDGKRILTASNNRRVRLWDSGGKQLAEFKGHTDNVNSASFSPDGKRILTASDSTTRLWDSTGKQFTELKKLSGVYSAIFSPDGKRILTASSDKTARLWDSSGKLLAELKGHTSDLNSASFSPDGKRIVTASWDKTARVWDSTGKQLAELKGHTGFVLNASFSPDGKRILTASSDNTARLWDISGKLLAELKGHKDNVNSAIFSPDGKRILTASWDTTARLWDSTGKQLAELKGHTSGVYSAVFSPDGKRILTASDDRTARVWDSAGKQLAELKGHTGSVLSASFSPDGKRILTASWDRTARVWQYTTFDELLSQGCQWLDDYFVINPKELEKLEVCQNKSNLKAAAPFLVKEGEQQARAGNIDEAIATFRKALQWNPNLKFDPKEKAQELANKGEAERLVACRSKRRSKQFCYRG</sequence>
<proteinExistence type="predicted"/>
<feature type="repeat" description="WD" evidence="3">
    <location>
        <begin position="1321"/>
        <end position="1355"/>
    </location>
</feature>
<dbReference type="PROSITE" id="PS50294">
    <property type="entry name" value="WD_REPEATS_REGION"/>
    <property type="match status" value="14"/>
</dbReference>
<feature type="repeat" description="WD" evidence="3">
    <location>
        <begin position="1160"/>
        <end position="1192"/>
    </location>
</feature>
<dbReference type="KEGG" id="bsen:DP114_13950"/>
<evidence type="ECO:0000256" key="3">
    <source>
        <dbReference type="PROSITE-ProRule" id="PRU00221"/>
    </source>
</evidence>
<feature type="repeat" description="WD" evidence="3">
    <location>
        <begin position="1399"/>
        <end position="1431"/>
    </location>
</feature>
<dbReference type="Gene3D" id="1.25.40.10">
    <property type="entry name" value="Tetratricopeptide repeat domain"/>
    <property type="match status" value="1"/>
</dbReference>
<feature type="coiled-coil region" evidence="5">
    <location>
        <begin position="897"/>
        <end position="938"/>
    </location>
</feature>
<accession>A0A856MDQ8</accession>
<feature type="repeat" description="WD" evidence="3">
    <location>
        <begin position="1561"/>
        <end position="1595"/>
    </location>
</feature>
<dbReference type="SUPFAM" id="SSF50978">
    <property type="entry name" value="WD40 repeat-like"/>
    <property type="match status" value="2"/>
</dbReference>
<dbReference type="RefSeq" id="WP_171976351.1">
    <property type="nucleotide sequence ID" value="NZ_CAWOXK010000001.1"/>
</dbReference>
<dbReference type="Gene3D" id="3.40.50.300">
    <property type="entry name" value="P-loop containing nucleotide triphosphate hydrolases"/>
    <property type="match status" value="1"/>
</dbReference>
<dbReference type="SUPFAM" id="SSF52540">
    <property type="entry name" value="P-loop containing nucleoside triphosphate hydrolases"/>
    <property type="match status" value="1"/>
</dbReference>
<feature type="repeat" description="WD" evidence="3">
    <location>
        <begin position="1440"/>
        <end position="1471"/>
    </location>
</feature>
<feature type="region of interest" description="Disordered" evidence="6">
    <location>
        <begin position="272"/>
        <end position="299"/>
    </location>
</feature>
<evidence type="ECO:0000313" key="9">
    <source>
        <dbReference type="Proteomes" id="UP000503129"/>
    </source>
</evidence>
<keyword evidence="1 3" id="KW-0853">WD repeat</keyword>
<feature type="repeat" description="WD" evidence="3">
    <location>
        <begin position="1201"/>
        <end position="1241"/>
    </location>
</feature>
<name>A0A856MDQ8_9CYAN</name>
<dbReference type="EMBL" id="CP030118">
    <property type="protein sequence ID" value="QDL08848.1"/>
    <property type="molecule type" value="Genomic_DNA"/>
</dbReference>
<evidence type="ECO:0000256" key="2">
    <source>
        <dbReference type="ARBA" id="ARBA00022737"/>
    </source>
</evidence>
<keyword evidence="5" id="KW-0175">Coiled coil</keyword>
<dbReference type="SUPFAM" id="SSF48452">
    <property type="entry name" value="TPR-like"/>
    <property type="match status" value="1"/>
</dbReference>
<dbReference type="InterPro" id="IPR019775">
    <property type="entry name" value="WD40_repeat_CS"/>
</dbReference>
<evidence type="ECO:0000256" key="5">
    <source>
        <dbReference type="SAM" id="Coils"/>
    </source>
</evidence>
<evidence type="ECO:0000256" key="1">
    <source>
        <dbReference type="ARBA" id="ARBA00022574"/>
    </source>
</evidence>
<feature type="repeat" description="WD" evidence="3">
    <location>
        <begin position="1684"/>
        <end position="1725"/>
    </location>
</feature>
<organism evidence="8 9">
    <name type="scientific">Brasilonema sennae CENA114</name>
    <dbReference type="NCBI Taxonomy" id="415709"/>
    <lineage>
        <taxon>Bacteria</taxon>
        <taxon>Bacillati</taxon>
        <taxon>Cyanobacteriota</taxon>
        <taxon>Cyanophyceae</taxon>
        <taxon>Nostocales</taxon>
        <taxon>Scytonemataceae</taxon>
        <taxon>Brasilonema</taxon>
        <taxon>Bromeliae group (in: Brasilonema)</taxon>
    </lineage>
</organism>
<reference evidence="8 9" key="1">
    <citation type="submission" date="2018-06" db="EMBL/GenBank/DDBJ databases">
        <title>Comparative genomics of Brasilonema spp. strains.</title>
        <authorList>
            <person name="Alvarenga D.O."/>
            <person name="Fiore M.F."/>
            <person name="Varani A.M."/>
        </authorList>
    </citation>
    <scope>NUCLEOTIDE SEQUENCE [LARGE SCALE GENOMIC DNA]</scope>
    <source>
        <strain evidence="8 9">CENA114</strain>
    </source>
</reference>
<feature type="repeat" description="WD" evidence="3">
    <location>
        <begin position="1241"/>
        <end position="1281"/>
    </location>
</feature>
<dbReference type="PANTHER" id="PTHR44019:SF8">
    <property type="entry name" value="POC1 CENTRIOLAR PROTEIN HOMOLOG"/>
    <property type="match status" value="1"/>
</dbReference>
<dbReference type="InterPro" id="IPR027417">
    <property type="entry name" value="P-loop_NTPase"/>
</dbReference>
<evidence type="ECO:0000259" key="7">
    <source>
        <dbReference type="Pfam" id="PF20703"/>
    </source>
</evidence>
<dbReference type="InterPro" id="IPR049052">
    <property type="entry name" value="nSTAND1"/>
</dbReference>
<feature type="domain" description="Novel STAND NTPase 1" evidence="7">
    <location>
        <begin position="522"/>
        <end position="921"/>
    </location>
</feature>
<dbReference type="Proteomes" id="UP000503129">
    <property type="component" value="Chromosome"/>
</dbReference>
<protein>
    <recommendedName>
        <fullName evidence="7">Novel STAND NTPase 1 domain-containing protein</fullName>
    </recommendedName>
</protein>
<gene>
    <name evidence="8" type="ORF">DP114_13950</name>
</gene>
<keyword evidence="9" id="KW-1185">Reference proteome</keyword>
<dbReference type="InterPro" id="IPR015943">
    <property type="entry name" value="WD40/YVTN_repeat-like_dom_sf"/>
</dbReference>
<dbReference type="PROSITE" id="PS50005">
    <property type="entry name" value="TPR"/>
    <property type="match status" value="1"/>
</dbReference>
<dbReference type="InterPro" id="IPR011990">
    <property type="entry name" value="TPR-like_helical_dom_sf"/>
</dbReference>
<feature type="repeat" description="WD" evidence="3">
    <location>
        <begin position="1037"/>
        <end position="1078"/>
    </location>
</feature>
<feature type="repeat" description="WD" evidence="3">
    <location>
        <begin position="1119"/>
        <end position="1151"/>
    </location>
</feature>
<feature type="repeat" description="TPR" evidence="4">
    <location>
        <begin position="1758"/>
        <end position="1791"/>
    </location>
</feature>
<evidence type="ECO:0000256" key="6">
    <source>
        <dbReference type="SAM" id="MobiDB-lite"/>
    </source>
</evidence>
<feature type="repeat" description="WD" evidence="3">
    <location>
        <begin position="1520"/>
        <end position="1552"/>
    </location>
</feature>
<dbReference type="PROSITE" id="PS50082">
    <property type="entry name" value="WD_REPEATS_2"/>
    <property type="match status" value="15"/>
</dbReference>
<feature type="repeat" description="WD" evidence="3">
    <location>
        <begin position="1643"/>
        <end position="1675"/>
    </location>
</feature>
<dbReference type="SMART" id="SM00028">
    <property type="entry name" value="TPR"/>
    <property type="match status" value="4"/>
</dbReference>
<feature type="repeat" description="WD" evidence="3">
    <location>
        <begin position="1078"/>
        <end position="1110"/>
    </location>
</feature>
<dbReference type="SMART" id="SM00320">
    <property type="entry name" value="WD40"/>
    <property type="match status" value="16"/>
</dbReference>
<dbReference type="InterPro" id="IPR036322">
    <property type="entry name" value="WD40_repeat_dom_sf"/>
</dbReference>
<keyword evidence="2" id="KW-0677">Repeat</keyword>
<evidence type="ECO:0000256" key="4">
    <source>
        <dbReference type="PROSITE-ProRule" id="PRU00339"/>
    </source>
</evidence>
<keyword evidence="4" id="KW-0802">TPR repeat</keyword>
<evidence type="ECO:0000313" key="8">
    <source>
        <dbReference type="EMBL" id="QDL08848.1"/>
    </source>
</evidence>
<dbReference type="InterPro" id="IPR050505">
    <property type="entry name" value="WDR55/POC1"/>
</dbReference>
<dbReference type="Pfam" id="PF20703">
    <property type="entry name" value="nSTAND1"/>
    <property type="match status" value="1"/>
</dbReference>
<dbReference type="PROSITE" id="PS00678">
    <property type="entry name" value="WD_REPEATS_1"/>
    <property type="match status" value="3"/>
</dbReference>
<feature type="repeat" description="WD" evidence="3">
    <location>
        <begin position="1486"/>
        <end position="1511"/>
    </location>
</feature>
<dbReference type="InterPro" id="IPR020472">
    <property type="entry name" value="WD40_PAC1"/>
</dbReference>
<dbReference type="InterPro" id="IPR001680">
    <property type="entry name" value="WD40_rpt"/>
</dbReference>
<dbReference type="Gene3D" id="2.130.10.10">
    <property type="entry name" value="YVTN repeat-like/Quinoprotein amine dehydrogenase"/>
    <property type="match status" value="7"/>
</dbReference>
<dbReference type="CDD" id="cd00200">
    <property type="entry name" value="WD40"/>
    <property type="match status" value="2"/>
</dbReference>
<dbReference type="PANTHER" id="PTHR44019">
    <property type="entry name" value="WD REPEAT-CONTAINING PROTEIN 55"/>
    <property type="match status" value="1"/>
</dbReference>
<dbReference type="Pfam" id="PF00400">
    <property type="entry name" value="WD40"/>
    <property type="match status" value="16"/>
</dbReference>
<dbReference type="PRINTS" id="PR00320">
    <property type="entry name" value="GPROTEINBRPT"/>
</dbReference>